<organism evidence="1 2">
    <name type="scientific">Tribolium castaneum</name>
    <name type="common">Red flour beetle</name>
    <dbReference type="NCBI Taxonomy" id="7070"/>
    <lineage>
        <taxon>Eukaryota</taxon>
        <taxon>Metazoa</taxon>
        <taxon>Ecdysozoa</taxon>
        <taxon>Arthropoda</taxon>
        <taxon>Hexapoda</taxon>
        <taxon>Insecta</taxon>
        <taxon>Pterygota</taxon>
        <taxon>Neoptera</taxon>
        <taxon>Endopterygota</taxon>
        <taxon>Coleoptera</taxon>
        <taxon>Polyphaga</taxon>
        <taxon>Cucujiformia</taxon>
        <taxon>Tenebrionidae</taxon>
        <taxon>Tenebrionidae incertae sedis</taxon>
        <taxon>Tribolium</taxon>
    </lineage>
</organism>
<reference evidence="1 2" key="2">
    <citation type="journal article" date="2010" name="Nucleic Acids Res.">
        <title>BeetleBase in 2010: revisions to provide comprehensive genomic information for Tribolium castaneum.</title>
        <authorList>
            <person name="Kim H.S."/>
            <person name="Murphy T."/>
            <person name="Xia J."/>
            <person name="Caragea D."/>
            <person name="Park Y."/>
            <person name="Beeman R.W."/>
            <person name="Lorenzen M.D."/>
            <person name="Butcher S."/>
            <person name="Manak J.R."/>
            <person name="Brown S.J."/>
        </authorList>
    </citation>
    <scope>GENOME REANNOTATION</scope>
    <source>
        <strain evidence="1 2">Georgia GA2</strain>
    </source>
</reference>
<reference evidence="1 2" key="1">
    <citation type="journal article" date="2008" name="Nature">
        <title>The genome of the model beetle and pest Tribolium castaneum.</title>
        <authorList>
            <consortium name="Tribolium Genome Sequencing Consortium"/>
            <person name="Richards S."/>
            <person name="Gibbs R.A."/>
            <person name="Weinstock G.M."/>
            <person name="Brown S.J."/>
            <person name="Denell R."/>
            <person name="Beeman R.W."/>
            <person name="Gibbs R."/>
            <person name="Beeman R.W."/>
            <person name="Brown S.J."/>
            <person name="Bucher G."/>
            <person name="Friedrich M."/>
            <person name="Grimmelikhuijzen C.J."/>
            <person name="Klingler M."/>
            <person name="Lorenzen M."/>
            <person name="Richards S."/>
            <person name="Roth S."/>
            <person name="Schroder R."/>
            <person name="Tautz D."/>
            <person name="Zdobnov E.M."/>
            <person name="Muzny D."/>
            <person name="Gibbs R.A."/>
            <person name="Weinstock G.M."/>
            <person name="Attaway T."/>
            <person name="Bell S."/>
            <person name="Buhay C.J."/>
            <person name="Chandrabose M.N."/>
            <person name="Chavez D."/>
            <person name="Clerk-Blankenburg K.P."/>
            <person name="Cree A."/>
            <person name="Dao M."/>
            <person name="Davis C."/>
            <person name="Chacko J."/>
            <person name="Dinh H."/>
            <person name="Dugan-Rocha S."/>
            <person name="Fowler G."/>
            <person name="Garner T.T."/>
            <person name="Garnes J."/>
            <person name="Gnirke A."/>
            <person name="Hawes A."/>
            <person name="Hernandez J."/>
            <person name="Hines S."/>
            <person name="Holder M."/>
            <person name="Hume J."/>
            <person name="Jhangiani S.N."/>
            <person name="Joshi V."/>
            <person name="Khan Z.M."/>
            <person name="Jackson L."/>
            <person name="Kovar C."/>
            <person name="Kowis A."/>
            <person name="Lee S."/>
            <person name="Lewis L.R."/>
            <person name="Margolis J."/>
            <person name="Morgan M."/>
            <person name="Nazareth L.V."/>
            <person name="Nguyen N."/>
            <person name="Okwuonu G."/>
            <person name="Parker D."/>
            <person name="Richards S."/>
            <person name="Ruiz S.J."/>
            <person name="Santibanez J."/>
            <person name="Savard J."/>
            <person name="Scherer S.E."/>
            <person name="Schneider B."/>
            <person name="Sodergren E."/>
            <person name="Tautz D."/>
            <person name="Vattahil S."/>
            <person name="Villasana D."/>
            <person name="White C.S."/>
            <person name="Wright R."/>
            <person name="Park Y."/>
            <person name="Beeman R.W."/>
            <person name="Lord J."/>
            <person name="Oppert B."/>
            <person name="Lorenzen M."/>
            <person name="Brown S."/>
            <person name="Wang L."/>
            <person name="Savard J."/>
            <person name="Tautz D."/>
            <person name="Richards S."/>
            <person name="Weinstock G."/>
            <person name="Gibbs R.A."/>
            <person name="Liu Y."/>
            <person name="Worley K."/>
            <person name="Weinstock G."/>
            <person name="Elsik C.G."/>
            <person name="Reese J.T."/>
            <person name="Elhaik E."/>
            <person name="Landan G."/>
            <person name="Graur D."/>
            <person name="Arensburger P."/>
            <person name="Atkinson P."/>
            <person name="Beeman R.W."/>
            <person name="Beidler J."/>
            <person name="Brown S.J."/>
            <person name="Demuth J.P."/>
            <person name="Drury D.W."/>
            <person name="Du Y.Z."/>
            <person name="Fujiwara H."/>
            <person name="Lorenzen M."/>
            <person name="Maselli V."/>
            <person name="Osanai M."/>
            <person name="Park Y."/>
            <person name="Robertson H.M."/>
            <person name="Tu Z."/>
            <person name="Wang J.J."/>
            <person name="Wang S."/>
            <person name="Richards S."/>
            <person name="Song H."/>
            <person name="Zhang L."/>
            <person name="Sodergren E."/>
            <person name="Werner D."/>
            <person name="Stanke M."/>
            <person name="Morgenstern B."/>
            <person name="Solovyev V."/>
            <person name="Kosarev P."/>
            <person name="Brown G."/>
            <person name="Chen H.C."/>
            <person name="Ermolaeva O."/>
            <person name="Hlavina W."/>
            <person name="Kapustin Y."/>
            <person name="Kiryutin B."/>
            <person name="Kitts P."/>
            <person name="Maglott D."/>
            <person name="Pruitt K."/>
            <person name="Sapojnikov V."/>
            <person name="Souvorov A."/>
            <person name="Mackey A.J."/>
            <person name="Waterhouse R.M."/>
            <person name="Wyder S."/>
            <person name="Zdobnov E.M."/>
            <person name="Zdobnov E.M."/>
            <person name="Wyder S."/>
            <person name="Kriventseva E.V."/>
            <person name="Kadowaki T."/>
            <person name="Bork P."/>
            <person name="Aranda M."/>
            <person name="Bao R."/>
            <person name="Beermann A."/>
            <person name="Berns N."/>
            <person name="Bolognesi R."/>
            <person name="Bonneton F."/>
            <person name="Bopp D."/>
            <person name="Brown S.J."/>
            <person name="Bucher G."/>
            <person name="Butts T."/>
            <person name="Chaumot A."/>
            <person name="Denell R.E."/>
            <person name="Ferrier D.E."/>
            <person name="Friedrich M."/>
            <person name="Gordon C.M."/>
            <person name="Jindra M."/>
            <person name="Klingler M."/>
            <person name="Lan Q."/>
            <person name="Lattorff H.M."/>
            <person name="Laudet V."/>
            <person name="von Levetsow C."/>
            <person name="Liu Z."/>
            <person name="Lutz R."/>
            <person name="Lynch J.A."/>
            <person name="da Fonseca R.N."/>
            <person name="Posnien N."/>
            <person name="Reuter R."/>
            <person name="Roth S."/>
            <person name="Savard J."/>
            <person name="Schinko J.B."/>
            <person name="Schmitt C."/>
            <person name="Schoppmeier M."/>
            <person name="Schroder R."/>
            <person name="Shippy T.D."/>
            <person name="Simonnet F."/>
            <person name="Marques-Souza H."/>
            <person name="Tautz D."/>
            <person name="Tomoyasu Y."/>
            <person name="Trauner J."/>
            <person name="Van der Zee M."/>
            <person name="Vervoort M."/>
            <person name="Wittkopp N."/>
            <person name="Wimmer E.A."/>
            <person name="Yang X."/>
            <person name="Jones A.K."/>
            <person name="Sattelle D.B."/>
            <person name="Ebert P.R."/>
            <person name="Nelson D."/>
            <person name="Scott J.G."/>
            <person name="Beeman R.W."/>
            <person name="Muthukrishnan S."/>
            <person name="Kramer K.J."/>
            <person name="Arakane Y."/>
            <person name="Beeman R.W."/>
            <person name="Zhu Q."/>
            <person name="Hogenkamp D."/>
            <person name="Dixit R."/>
            <person name="Oppert B."/>
            <person name="Jiang H."/>
            <person name="Zou Z."/>
            <person name="Marshall J."/>
            <person name="Elpidina E."/>
            <person name="Vinokurov K."/>
            <person name="Oppert C."/>
            <person name="Zou Z."/>
            <person name="Evans J."/>
            <person name="Lu Z."/>
            <person name="Zhao P."/>
            <person name="Sumathipala N."/>
            <person name="Altincicek B."/>
            <person name="Vilcinskas A."/>
            <person name="Williams M."/>
            <person name="Hultmark D."/>
            <person name="Hetru C."/>
            <person name="Jiang H."/>
            <person name="Grimmelikhuijzen C.J."/>
            <person name="Hauser F."/>
            <person name="Cazzamali G."/>
            <person name="Williamson M."/>
            <person name="Park Y."/>
            <person name="Li B."/>
            <person name="Tanaka Y."/>
            <person name="Predel R."/>
            <person name="Neupert S."/>
            <person name="Schachtner J."/>
            <person name="Verleyen P."/>
            <person name="Raible F."/>
            <person name="Bork P."/>
            <person name="Friedrich M."/>
            <person name="Walden K.K."/>
            <person name="Robertson H.M."/>
            <person name="Angeli S."/>
            <person name="Foret S."/>
            <person name="Bucher G."/>
            <person name="Schuetz S."/>
            <person name="Maleszka R."/>
            <person name="Wimmer E.A."/>
            <person name="Beeman R.W."/>
            <person name="Lorenzen M."/>
            <person name="Tomoyasu Y."/>
            <person name="Miller S.C."/>
            <person name="Grossmann D."/>
            <person name="Bucher G."/>
        </authorList>
    </citation>
    <scope>NUCLEOTIDE SEQUENCE [LARGE SCALE GENOMIC DNA]</scope>
    <source>
        <strain evidence="1 2">Georgia GA2</strain>
    </source>
</reference>
<keyword evidence="2" id="KW-1185">Reference proteome</keyword>
<dbReference type="Proteomes" id="UP000007266">
    <property type="component" value="Linkage group 1"/>
</dbReference>
<protein>
    <submittedName>
        <fullName evidence="1">Uncharacterized protein</fullName>
    </submittedName>
</protein>
<dbReference type="EMBL" id="KQ971307">
    <property type="protein sequence ID" value="EFA11207.1"/>
    <property type="molecule type" value="Genomic_DNA"/>
</dbReference>
<dbReference type="AlphaFoldDB" id="D6W7E8"/>
<evidence type="ECO:0000313" key="2">
    <source>
        <dbReference type="Proteomes" id="UP000007266"/>
    </source>
</evidence>
<name>D6W7E8_TRICA</name>
<dbReference type="InParanoid" id="D6W7E8"/>
<sequence>MRRETRSRPAHALRINGHWCSPGLAAAAASLGLLLRQGKRQGSAGCSASTTVHRLPLPRQLALPLPLLRFLLFLLRPRICDITSAARQSPEPPKRFQSPLRTEVNSLIAPLSRLEHK</sequence>
<dbReference type="HOGENOM" id="CLU_2087936_0_0_1"/>
<gene>
    <name evidence="1" type="primary">GLEAN_05171</name>
    <name evidence="1" type="ORF">TcasGA2_TC005171</name>
</gene>
<evidence type="ECO:0000313" key="1">
    <source>
        <dbReference type="EMBL" id="EFA11207.1"/>
    </source>
</evidence>
<proteinExistence type="predicted"/>
<accession>D6W7E8</accession>